<sequence length="298" mass="32690">MRIAILATNKIISASELMIATLRTDLVPVPVSIEFAVKYTKELNDQLVDGAEIIVNDIPYPFEIVYSHPVKSQTIKDNSRIGAISCIAVFKGCKKILEQAKKAVILEQTSFNAAYRACGASNIRLGDDIPLPEFICLNGTLISERIALYLQQEAAVICFKETKICILKLDALFKQEAVLKLDPSEIQWFNSDQIEKFQKSSYVSVDQDGSTVIGDDTTTKGQSVIQKAGLDARQLKNLEKVLIPRGVVHRSLSLEVNAGDIVEVEHKKYVILTAAHEVETGAIGGNVGSTSKLWLASL</sequence>
<gene>
    <name evidence="1" type="ORF">KTH64_02145</name>
</gene>
<accession>A0AAW5R569</accession>
<dbReference type="Proteomes" id="UP001208534">
    <property type="component" value="Unassembled WGS sequence"/>
</dbReference>
<evidence type="ECO:0000313" key="2">
    <source>
        <dbReference type="Proteomes" id="UP001208534"/>
    </source>
</evidence>
<organism evidence="1 2">
    <name type="scientific">Acinetobacter junii</name>
    <dbReference type="NCBI Taxonomy" id="40215"/>
    <lineage>
        <taxon>Bacteria</taxon>
        <taxon>Pseudomonadati</taxon>
        <taxon>Pseudomonadota</taxon>
        <taxon>Gammaproteobacteria</taxon>
        <taxon>Moraxellales</taxon>
        <taxon>Moraxellaceae</taxon>
        <taxon>Acinetobacter</taxon>
    </lineage>
</organism>
<dbReference type="RefSeq" id="WP_046739105.1">
    <property type="nucleotide sequence ID" value="NZ_JAHPRE010000006.1"/>
</dbReference>
<reference evidence="1" key="1">
    <citation type="submission" date="2021-06" db="EMBL/GenBank/DDBJ databases">
        <title>Propagation of a rapidly emergent carbapenem-resistant Acinetobacter baumannii lineage by various extra-hospital transmission networks.</title>
        <authorList>
            <person name="Calix J."/>
        </authorList>
    </citation>
    <scope>NUCLEOTIDE SEQUENCE</scope>
    <source>
        <strain evidence="1">WU_MDCI_Aw63</strain>
    </source>
</reference>
<evidence type="ECO:0000313" key="1">
    <source>
        <dbReference type="EMBL" id="MCU4395792.1"/>
    </source>
</evidence>
<protein>
    <submittedName>
        <fullName evidence="1">Uncharacterized protein</fullName>
    </submittedName>
</protein>
<name>A0AAW5R569_ACIJU</name>
<dbReference type="EMBL" id="JAHPRE010000006">
    <property type="protein sequence ID" value="MCU4395792.1"/>
    <property type="molecule type" value="Genomic_DNA"/>
</dbReference>
<dbReference type="AlphaFoldDB" id="A0AAW5R569"/>
<proteinExistence type="predicted"/>
<comment type="caution">
    <text evidence="1">The sequence shown here is derived from an EMBL/GenBank/DDBJ whole genome shotgun (WGS) entry which is preliminary data.</text>
</comment>